<gene>
    <name evidence="5" type="ORF">A4U43_C04F17000</name>
</gene>
<dbReference type="InterPro" id="IPR035513">
    <property type="entry name" value="Invertase/methylesterase_inhib"/>
</dbReference>
<evidence type="ECO:0000313" key="6">
    <source>
        <dbReference type="Proteomes" id="UP000243459"/>
    </source>
</evidence>
<dbReference type="Gramene" id="ONK72212">
    <property type="protein sequence ID" value="ONK72212"/>
    <property type="gene ID" value="A4U43_C04F17000"/>
</dbReference>
<feature type="domain" description="Pectinesterase inhibitor" evidence="4">
    <location>
        <begin position="53"/>
        <end position="192"/>
    </location>
</feature>
<comment type="similarity">
    <text evidence="3">Belongs to the PMEI family.</text>
</comment>
<keyword evidence="2" id="KW-1015">Disulfide bond</keyword>
<evidence type="ECO:0000256" key="3">
    <source>
        <dbReference type="ARBA" id="ARBA00038471"/>
    </source>
</evidence>
<dbReference type="PANTHER" id="PTHR35357">
    <property type="entry name" value="OS02G0537100 PROTEIN"/>
    <property type="match status" value="1"/>
</dbReference>
<keyword evidence="1" id="KW-0732">Signal</keyword>
<dbReference type="Gene3D" id="1.20.140.40">
    <property type="entry name" value="Invertase/pectin methylesterase inhibitor family protein"/>
    <property type="match status" value="1"/>
</dbReference>
<protein>
    <recommendedName>
        <fullName evidence="4">Pectinesterase inhibitor domain-containing protein</fullName>
    </recommendedName>
</protein>
<dbReference type="AlphaFoldDB" id="A0A5P1F1Z7"/>
<organism evidence="5 6">
    <name type="scientific">Asparagus officinalis</name>
    <name type="common">Garden asparagus</name>
    <dbReference type="NCBI Taxonomy" id="4686"/>
    <lineage>
        <taxon>Eukaryota</taxon>
        <taxon>Viridiplantae</taxon>
        <taxon>Streptophyta</taxon>
        <taxon>Embryophyta</taxon>
        <taxon>Tracheophyta</taxon>
        <taxon>Spermatophyta</taxon>
        <taxon>Magnoliopsida</taxon>
        <taxon>Liliopsida</taxon>
        <taxon>Asparagales</taxon>
        <taxon>Asparagaceae</taxon>
        <taxon>Asparagoideae</taxon>
        <taxon>Asparagus</taxon>
    </lineage>
</organism>
<dbReference type="EMBL" id="CM007384">
    <property type="protein sequence ID" value="ONK72212.1"/>
    <property type="molecule type" value="Genomic_DNA"/>
</dbReference>
<evidence type="ECO:0000259" key="4">
    <source>
        <dbReference type="Pfam" id="PF04043"/>
    </source>
</evidence>
<evidence type="ECO:0000256" key="2">
    <source>
        <dbReference type="ARBA" id="ARBA00023157"/>
    </source>
</evidence>
<dbReference type="GO" id="GO:0004857">
    <property type="term" value="F:enzyme inhibitor activity"/>
    <property type="evidence" value="ECO:0007669"/>
    <property type="project" value="InterPro"/>
</dbReference>
<sequence>MVRIRLSIHNSFLEEEKEEDEKLETGGRFHHKMKLSIFLFLILLQCSHPIKASIEEICKQATSNNIDSYKFCITTLKSKTKTANQEDIFAIASDLMMDAFHRNLRIIQELQEEKGLSKKQQNALRFCFTAYGNGISKMEQVFFRYKLVGVDIAKNCVGAGIDQVALCNEAFVKEGIKSLMVEENEEAINLARLASQLIPPAKA</sequence>
<name>A0A5P1F1Z7_ASPOF</name>
<keyword evidence="6" id="KW-1185">Reference proteome</keyword>
<reference evidence="6" key="1">
    <citation type="journal article" date="2017" name="Nat. Commun.">
        <title>The asparagus genome sheds light on the origin and evolution of a young Y chromosome.</title>
        <authorList>
            <person name="Harkess A."/>
            <person name="Zhou J."/>
            <person name="Xu C."/>
            <person name="Bowers J.E."/>
            <person name="Van der Hulst R."/>
            <person name="Ayyampalayam S."/>
            <person name="Mercati F."/>
            <person name="Riccardi P."/>
            <person name="McKain M.R."/>
            <person name="Kakrana A."/>
            <person name="Tang H."/>
            <person name="Ray J."/>
            <person name="Groenendijk J."/>
            <person name="Arikit S."/>
            <person name="Mathioni S.M."/>
            <person name="Nakano M."/>
            <person name="Shan H."/>
            <person name="Telgmann-Rauber A."/>
            <person name="Kanno A."/>
            <person name="Yue Z."/>
            <person name="Chen H."/>
            <person name="Li W."/>
            <person name="Chen Y."/>
            <person name="Xu X."/>
            <person name="Zhang Y."/>
            <person name="Luo S."/>
            <person name="Chen H."/>
            <person name="Gao J."/>
            <person name="Mao Z."/>
            <person name="Pires J.C."/>
            <person name="Luo M."/>
            <person name="Kudrna D."/>
            <person name="Wing R.A."/>
            <person name="Meyers B.C."/>
            <person name="Yi K."/>
            <person name="Kong H."/>
            <person name="Lavrijsen P."/>
            <person name="Sunseri F."/>
            <person name="Falavigna A."/>
            <person name="Ye Y."/>
            <person name="Leebens-Mack J.H."/>
            <person name="Chen G."/>
        </authorList>
    </citation>
    <scope>NUCLEOTIDE SEQUENCE [LARGE SCALE GENOMIC DNA]</scope>
    <source>
        <strain evidence="6">cv. DH0086</strain>
    </source>
</reference>
<proteinExistence type="inferred from homology"/>
<dbReference type="NCBIfam" id="TIGR01614">
    <property type="entry name" value="PME_inhib"/>
    <property type="match status" value="1"/>
</dbReference>
<evidence type="ECO:0000313" key="5">
    <source>
        <dbReference type="EMBL" id="ONK72212.1"/>
    </source>
</evidence>
<dbReference type="SUPFAM" id="SSF101148">
    <property type="entry name" value="Plant invertase/pectin methylesterase inhibitor"/>
    <property type="match status" value="1"/>
</dbReference>
<accession>A0A5P1F1Z7</accession>
<dbReference type="Proteomes" id="UP000243459">
    <property type="component" value="Chromosome 4"/>
</dbReference>
<dbReference type="PANTHER" id="PTHR35357:SF23">
    <property type="entry name" value="PECTINESTERASE INHIBITOR DOMAIN-CONTAINING PROTEIN"/>
    <property type="match status" value="1"/>
</dbReference>
<dbReference type="Pfam" id="PF04043">
    <property type="entry name" value="PMEI"/>
    <property type="match status" value="1"/>
</dbReference>
<dbReference type="InterPro" id="IPR006501">
    <property type="entry name" value="Pectinesterase_inhib_dom"/>
</dbReference>
<evidence type="ECO:0000256" key="1">
    <source>
        <dbReference type="ARBA" id="ARBA00022729"/>
    </source>
</evidence>